<dbReference type="InterPro" id="IPR025734">
    <property type="entry name" value="EspG"/>
</dbReference>
<comment type="similarity">
    <text evidence="2">Belongs to the EspG family.</text>
</comment>
<proteinExistence type="inferred from homology"/>
<dbReference type="Proteomes" id="UP001519332">
    <property type="component" value="Unassembled WGS sequence"/>
</dbReference>
<evidence type="ECO:0000256" key="1">
    <source>
        <dbReference type="ARBA" id="ARBA00004496"/>
    </source>
</evidence>
<keyword evidence="4" id="KW-0143">Chaperone</keyword>
<dbReference type="RefSeq" id="WP_209638812.1">
    <property type="nucleotide sequence ID" value="NZ_JAGINW010000001.1"/>
</dbReference>
<keyword evidence="3" id="KW-0963">Cytoplasm</keyword>
<evidence type="ECO:0000256" key="3">
    <source>
        <dbReference type="ARBA" id="ARBA00022490"/>
    </source>
</evidence>
<keyword evidence="6" id="KW-1185">Reference proteome</keyword>
<name>A0ABS4TG03_9PSEU</name>
<evidence type="ECO:0000313" key="6">
    <source>
        <dbReference type="Proteomes" id="UP001519332"/>
    </source>
</evidence>
<reference evidence="5 6" key="1">
    <citation type="submission" date="2021-03" db="EMBL/GenBank/DDBJ databases">
        <title>Sequencing the genomes of 1000 actinobacteria strains.</title>
        <authorList>
            <person name="Klenk H.-P."/>
        </authorList>
    </citation>
    <scope>NUCLEOTIDE SEQUENCE [LARGE SCALE GENOMIC DNA]</scope>
    <source>
        <strain evidence="5 6">DSM 46670</strain>
    </source>
</reference>
<evidence type="ECO:0000256" key="2">
    <source>
        <dbReference type="ARBA" id="ARBA00006411"/>
    </source>
</evidence>
<evidence type="ECO:0000313" key="5">
    <source>
        <dbReference type="EMBL" id="MBP2322985.1"/>
    </source>
</evidence>
<protein>
    <recommendedName>
        <fullName evidence="7">EspG family protein</fullName>
    </recommendedName>
</protein>
<comment type="caution">
    <text evidence="5">The sequence shown here is derived from an EMBL/GenBank/DDBJ whole genome shotgun (WGS) entry which is preliminary data.</text>
</comment>
<dbReference type="EMBL" id="JAGINW010000001">
    <property type="protein sequence ID" value="MBP2322985.1"/>
    <property type="molecule type" value="Genomic_DNA"/>
</dbReference>
<sequence length="250" mass="26891">MTVGIDYQLSTREFDFLWEHLELGRMPYPLDVPSNGATLEERAEMRAETMAGLQFDARLANLLKVLAAPATSVDTVGFGDAPIRGLAATDGTQGVLVAIGGETLSFAAVRPTSLAWSIVEVLPEGEAGTGNAISLPYQAMQRAVNGEDADPFGDSDERDILMSNGVSGDDATMLVELAERRIRGGQFGVTTSSRATSVRAGVRTRAKTMITWFDTSDGRYLMVHDGTWVSIAPADGERIAHRIEELLRTA</sequence>
<gene>
    <name evidence="5" type="ORF">JOF56_003370</name>
</gene>
<evidence type="ECO:0008006" key="7">
    <source>
        <dbReference type="Google" id="ProtNLM"/>
    </source>
</evidence>
<dbReference type="Pfam" id="PF14011">
    <property type="entry name" value="ESX-1_EspG"/>
    <property type="match status" value="1"/>
</dbReference>
<comment type="subcellular location">
    <subcellularLocation>
        <location evidence="1">Cytoplasm</location>
    </subcellularLocation>
</comment>
<accession>A0ABS4TG03</accession>
<evidence type="ECO:0000256" key="4">
    <source>
        <dbReference type="ARBA" id="ARBA00023186"/>
    </source>
</evidence>
<organism evidence="5 6">
    <name type="scientific">Kibdelosporangium banguiense</name>
    <dbReference type="NCBI Taxonomy" id="1365924"/>
    <lineage>
        <taxon>Bacteria</taxon>
        <taxon>Bacillati</taxon>
        <taxon>Actinomycetota</taxon>
        <taxon>Actinomycetes</taxon>
        <taxon>Pseudonocardiales</taxon>
        <taxon>Pseudonocardiaceae</taxon>
        <taxon>Kibdelosporangium</taxon>
    </lineage>
</organism>